<dbReference type="GO" id="GO:0004420">
    <property type="term" value="F:hydroxymethylglutaryl-CoA reductase (NADPH) activity"/>
    <property type="evidence" value="ECO:0007669"/>
    <property type="project" value="UniProtKB-EC"/>
</dbReference>
<dbReference type="EC" id="1.1.1.34" evidence="13"/>
<dbReference type="SUPFAM" id="SSF55035">
    <property type="entry name" value="NAD-binding domain of HMG-CoA reductase"/>
    <property type="match status" value="1"/>
</dbReference>
<evidence type="ECO:0000256" key="12">
    <source>
        <dbReference type="ARBA" id="ARBA00023229"/>
    </source>
</evidence>
<dbReference type="FunFam" id="3.30.70.420:FF:000001">
    <property type="entry name" value="3-hydroxy-3-methylglutaryl coenzyme A reductase"/>
    <property type="match status" value="1"/>
</dbReference>
<dbReference type="InterPro" id="IPR004554">
    <property type="entry name" value="HMG_CoA_Rdtase_eu_arc"/>
</dbReference>
<keyword evidence="12" id="KW-0414">Isoprene biosynthesis</keyword>
<evidence type="ECO:0000313" key="15">
    <source>
        <dbReference type="EMBL" id="ESW28259.1"/>
    </source>
</evidence>
<dbReference type="GO" id="GO:0016126">
    <property type="term" value="P:sterol biosynthetic process"/>
    <property type="evidence" value="ECO:0007669"/>
    <property type="project" value="TreeGrafter"/>
</dbReference>
<dbReference type="SUPFAM" id="SSF56542">
    <property type="entry name" value="Substrate-binding domain of HMG-CoA reductase"/>
    <property type="match status" value="1"/>
</dbReference>
<dbReference type="PROSITE" id="PS00066">
    <property type="entry name" value="HMG_COA_REDUCTASE_1"/>
    <property type="match status" value="1"/>
</dbReference>
<dbReference type="Pfam" id="PF00368">
    <property type="entry name" value="HMG-CoA_red"/>
    <property type="match status" value="1"/>
</dbReference>
<dbReference type="PROSITE" id="PS50065">
    <property type="entry name" value="HMG_COA_REDUCTASE_4"/>
    <property type="match status" value="1"/>
</dbReference>
<evidence type="ECO:0000256" key="4">
    <source>
        <dbReference type="ARBA" id="ARBA00007661"/>
    </source>
</evidence>
<dbReference type="SMR" id="V7CDR2"/>
<dbReference type="FunFam" id="3.90.770.10:FF:000001">
    <property type="entry name" value="3-hydroxy-3-methylglutaryl coenzyme A reductase"/>
    <property type="match status" value="1"/>
</dbReference>
<keyword evidence="11" id="KW-0325">Glycoprotein</keyword>
<gene>
    <name evidence="15" type="ORF">PHAVU_003G271800g</name>
</gene>
<sequence length="590" mass="62421">MDVRRRSISASGDRVKTQKLNNNDNLTTTVLPLYLTNALFFGVFFSVAYFLLHRWRDKIRTATPLHAVTPAETAAIFSLVASAIYLLGFFGVASRASLDELSDEETVLREDSRAPGPCPAALHDSPVSTKKLSQNSLPRSKSVDKSVELSNAPPLKAAGEAAAVPAPAPISLSPEDEEVVEAVVSGSVPSYALESRLGECGRAAAIRREAVQRLTGRSLEGLPVQGFDYESILGQCCEMPIGFVQIPVGVAGPLLLDGKEYTVPMATTEGCLVASTNRGCKAIFVSGGASSVLLRDGMTRAPVVRLPSAQRAAQLKFFLEDPLNYDSLAVVFNKSSRFARLQTIQCAIAGKNLYMRFRCSTGDAMGMNMVSKGVQNVLDFLQTDFPDMEVIGISGNFCSDKKAAAVNWIEGRGKSVVCEAVIKEEVVNKVLKTTVEALVELNMLKNLTGSAVAGALGGFNAHASNIVSAIYIATGQDPAQNVESSHCITMMEAVNDGKDLHVSVTMPSIEVGTVGGGTQLASQSACLNLLGVKGASKESPGANSRLLATIVAGSVLAGELSLMSAIAAGQLVKSHMKYNRSSRDISKIVA</sequence>
<dbReference type="NCBIfam" id="TIGR00533">
    <property type="entry name" value="HMG_CoA_R_NADP"/>
    <property type="match status" value="1"/>
</dbReference>
<dbReference type="EMBL" id="CM002290">
    <property type="protein sequence ID" value="ESW28259.1"/>
    <property type="molecule type" value="Genomic_DNA"/>
</dbReference>
<evidence type="ECO:0000256" key="13">
    <source>
        <dbReference type="RuleBase" id="RU361219"/>
    </source>
</evidence>
<keyword evidence="7 13" id="KW-0521">NADP</keyword>
<evidence type="ECO:0000256" key="8">
    <source>
        <dbReference type="ARBA" id="ARBA00022989"/>
    </source>
</evidence>
<dbReference type="STRING" id="3885.V7CDR2"/>
<dbReference type="Gene3D" id="3.30.70.420">
    <property type="entry name" value="Hydroxymethylglutaryl-CoA reductase, class I/II, NAD/NADP-binding domain"/>
    <property type="match status" value="1"/>
</dbReference>
<dbReference type="GO" id="GO:0005789">
    <property type="term" value="C:endoplasmic reticulum membrane"/>
    <property type="evidence" value="ECO:0007669"/>
    <property type="project" value="UniProtKB-SubCell"/>
</dbReference>
<comment type="pathway">
    <text evidence="3 13">Metabolic intermediate biosynthesis; (R)-mevalonate biosynthesis; (R)-mevalonate from acetyl-CoA: step 3/3.</text>
</comment>
<evidence type="ECO:0000256" key="5">
    <source>
        <dbReference type="ARBA" id="ARBA00022692"/>
    </source>
</evidence>
<dbReference type="FunFam" id="1.10.3270.10:FF:000002">
    <property type="entry name" value="3-hydroxy-3-methylglutaryl coenzyme A reductase"/>
    <property type="match status" value="1"/>
</dbReference>
<evidence type="ECO:0000256" key="9">
    <source>
        <dbReference type="ARBA" id="ARBA00023002"/>
    </source>
</evidence>
<keyword evidence="10 13" id="KW-0472">Membrane</keyword>
<dbReference type="Gene3D" id="1.10.3270.10">
    <property type="entry name" value="HMGR, N-terminal domain"/>
    <property type="match status" value="1"/>
</dbReference>
<comment type="subcellular location">
    <subcellularLocation>
        <location evidence="2 13">Endoplasmic reticulum membrane</location>
        <topology evidence="2 13">Multi-pass membrane protein</topology>
    </subcellularLocation>
    <subcellularLocation>
        <location evidence="1">Plastid membrane</location>
        <topology evidence="1">Multi-pass membrane protein</topology>
    </subcellularLocation>
</comment>
<keyword evidence="9 13" id="KW-0560">Oxidoreductase</keyword>
<dbReference type="PANTHER" id="PTHR10572:SF55">
    <property type="entry name" value="3-HYDROXY-3-METHYLGLUTARYL COENZYME A REDUCTASE"/>
    <property type="match status" value="1"/>
</dbReference>
<dbReference type="GO" id="GO:0008299">
    <property type="term" value="P:isoprenoid biosynthetic process"/>
    <property type="evidence" value="ECO:0007669"/>
    <property type="project" value="UniProtKB-KW"/>
</dbReference>
<dbReference type="OrthoDB" id="310654at2759"/>
<evidence type="ECO:0000256" key="3">
    <source>
        <dbReference type="ARBA" id="ARBA00005084"/>
    </source>
</evidence>
<keyword evidence="8 13" id="KW-1133">Transmembrane helix</keyword>
<dbReference type="CDD" id="cd00643">
    <property type="entry name" value="HMG-CoA_reductase_classI"/>
    <property type="match status" value="1"/>
</dbReference>
<dbReference type="Proteomes" id="UP000000226">
    <property type="component" value="Chromosome 3"/>
</dbReference>
<dbReference type="PANTHER" id="PTHR10572">
    <property type="entry name" value="3-HYDROXY-3-METHYLGLUTARYL-COENZYME A REDUCTASE"/>
    <property type="match status" value="1"/>
</dbReference>
<evidence type="ECO:0000256" key="14">
    <source>
        <dbReference type="SAM" id="MobiDB-lite"/>
    </source>
</evidence>
<organism evidence="15 16">
    <name type="scientific">Phaseolus vulgaris</name>
    <name type="common">Kidney bean</name>
    <name type="synonym">French bean</name>
    <dbReference type="NCBI Taxonomy" id="3885"/>
    <lineage>
        <taxon>Eukaryota</taxon>
        <taxon>Viridiplantae</taxon>
        <taxon>Streptophyta</taxon>
        <taxon>Embryophyta</taxon>
        <taxon>Tracheophyta</taxon>
        <taxon>Spermatophyta</taxon>
        <taxon>Magnoliopsida</taxon>
        <taxon>eudicotyledons</taxon>
        <taxon>Gunneridae</taxon>
        <taxon>Pentapetalae</taxon>
        <taxon>rosids</taxon>
        <taxon>fabids</taxon>
        <taxon>Fabales</taxon>
        <taxon>Fabaceae</taxon>
        <taxon>Papilionoideae</taxon>
        <taxon>50 kb inversion clade</taxon>
        <taxon>NPAAA clade</taxon>
        <taxon>indigoferoid/millettioid clade</taxon>
        <taxon>Phaseoleae</taxon>
        <taxon>Phaseolus</taxon>
    </lineage>
</organism>
<evidence type="ECO:0000313" key="16">
    <source>
        <dbReference type="Proteomes" id="UP000000226"/>
    </source>
</evidence>
<dbReference type="PROSITE" id="PS00318">
    <property type="entry name" value="HMG_COA_REDUCTASE_2"/>
    <property type="match status" value="1"/>
</dbReference>
<evidence type="ECO:0000256" key="1">
    <source>
        <dbReference type="ARBA" id="ARBA00004446"/>
    </source>
</evidence>
<protein>
    <recommendedName>
        <fullName evidence="13">3-hydroxy-3-methylglutaryl coenzyme A reductase</fullName>
        <shortName evidence="13">HMG-CoA reductase</shortName>
        <ecNumber evidence="13">1.1.1.34</ecNumber>
    </recommendedName>
</protein>
<feature type="region of interest" description="Disordered" evidence="14">
    <location>
        <begin position="108"/>
        <end position="148"/>
    </location>
</feature>
<evidence type="ECO:0000256" key="6">
    <source>
        <dbReference type="ARBA" id="ARBA00022824"/>
    </source>
</evidence>
<dbReference type="InterPro" id="IPR023074">
    <property type="entry name" value="HMG_CoA_Rdtase_cat_sf"/>
</dbReference>
<name>V7CDR2_PHAVU</name>
<dbReference type="GO" id="GO:0015936">
    <property type="term" value="P:coenzyme A metabolic process"/>
    <property type="evidence" value="ECO:0007669"/>
    <property type="project" value="InterPro"/>
</dbReference>
<dbReference type="GO" id="GO:0005778">
    <property type="term" value="C:peroxisomal membrane"/>
    <property type="evidence" value="ECO:0007669"/>
    <property type="project" value="TreeGrafter"/>
</dbReference>
<evidence type="ECO:0000256" key="2">
    <source>
        <dbReference type="ARBA" id="ARBA00004477"/>
    </source>
</evidence>
<dbReference type="InterPro" id="IPR009029">
    <property type="entry name" value="HMG_CoA_Rdtase_sub-bd_dom_sf"/>
</dbReference>
<dbReference type="InterPro" id="IPR023282">
    <property type="entry name" value="HMG_CoA_Rdtase_N"/>
</dbReference>
<reference evidence="16" key="1">
    <citation type="journal article" date="2014" name="Nat. Genet.">
        <title>A reference genome for common bean and genome-wide analysis of dual domestications.</title>
        <authorList>
            <person name="Schmutz J."/>
            <person name="McClean P.E."/>
            <person name="Mamidi S."/>
            <person name="Wu G.A."/>
            <person name="Cannon S.B."/>
            <person name="Grimwood J."/>
            <person name="Jenkins J."/>
            <person name="Shu S."/>
            <person name="Song Q."/>
            <person name="Chavarro C."/>
            <person name="Torres-Torres M."/>
            <person name="Geffroy V."/>
            <person name="Moghaddam S.M."/>
            <person name="Gao D."/>
            <person name="Abernathy B."/>
            <person name="Barry K."/>
            <person name="Blair M."/>
            <person name="Brick M.A."/>
            <person name="Chovatia M."/>
            <person name="Gepts P."/>
            <person name="Goodstein D.M."/>
            <person name="Gonzales M."/>
            <person name="Hellsten U."/>
            <person name="Hyten D.L."/>
            <person name="Jia G."/>
            <person name="Kelly J.D."/>
            <person name="Kudrna D."/>
            <person name="Lee R."/>
            <person name="Richard M.M."/>
            <person name="Miklas P.N."/>
            <person name="Osorno J.M."/>
            <person name="Rodrigues J."/>
            <person name="Thareau V."/>
            <person name="Urrea C.A."/>
            <person name="Wang M."/>
            <person name="Yu Y."/>
            <person name="Zhang M."/>
            <person name="Wing R.A."/>
            <person name="Cregan P.B."/>
            <person name="Rokhsar D.S."/>
            <person name="Jackson S.A."/>
        </authorList>
    </citation>
    <scope>NUCLEOTIDE SEQUENCE [LARGE SCALE GENOMIC DNA]</scope>
    <source>
        <strain evidence="16">cv. G19833</strain>
    </source>
</reference>
<evidence type="ECO:0000256" key="10">
    <source>
        <dbReference type="ARBA" id="ARBA00023136"/>
    </source>
</evidence>
<accession>V7CDR2</accession>
<dbReference type="PROSITE" id="PS01192">
    <property type="entry name" value="HMG_COA_REDUCTASE_3"/>
    <property type="match status" value="1"/>
</dbReference>
<dbReference type="OMA" id="FKWGFNI"/>
<evidence type="ECO:0000256" key="11">
    <source>
        <dbReference type="ARBA" id="ARBA00023180"/>
    </source>
</evidence>
<feature type="compositionally biased region" description="Polar residues" evidence="14">
    <location>
        <begin position="126"/>
        <end position="139"/>
    </location>
</feature>
<dbReference type="InterPro" id="IPR023076">
    <property type="entry name" value="HMG_CoA_Rdtase_CS"/>
</dbReference>
<dbReference type="PRINTS" id="PR00071">
    <property type="entry name" value="HMGCOARDTASE"/>
</dbReference>
<dbReference type="InterPro" id="IPR009023">
    <property type="entry name" value="HMG_CoA_Rdtase_NAD(P)-bd_sf"/>
</dbReference>
<dbReference type="Gene3D" id="3.90.770.10">
    <property type="entry name" value="3-hydroxy-3-methylglutaryl-coenzyme A Reductase, Chain A, domain 2"/>
    <property type="match status" value="1"/>
</dbReference>
<keyword evidence="16" id="KW-1185">Reference proteome</keyword>
<dbReference type="AlphaFoldDB" id="V7CDR2"/>
<feature type="transmembrane region" description="Helical" evidence="13">
    <location>
        <begin position="73"/>
        <end position="93"/>
    </location>
</feature>
<dbReference type="eggNOG" id="KOG2480">
    <property type="taxonomic scope" value="Eukaryota"/>
</dbReference>
<dbReference type="InterPro" id="IPR002202">
    <property type="entry name" value="HMG_CoA_Rdtase"/>
</dbReference>
<dbReference type="UniPathway" id="UPA00058">
    <property type="reaction ID" value="UER00103"/>
</dbReference>
<proteinExistence type="inferred from homology"/>
<feature type="transmembrane region" description="Helical" evidence="13">
    <location>
        <begin position="31"/>
        <end position="52"/>
    </location>
</feature>
<keyword evidence="6 13" id="KW-0256">Endoplasmic reticulum</keyword>
<keyword evidence="5 13" id="KW-0812">Transmembrane</keyword>
<evidence type="ECO:0000256" key="7">
    <source>
        <dbReference type="ARBA" id="ARBA00022857"/>
    </source>
</evidence>
<comment type="similarity">
    <text evidence="4 13">Belongs to the HMG-CoA reductase family.</text>
</comment>
<comment type="catalytic activity">
    <reaction evidence="13">
        <text>(R)-mevalonate + 2 NADP(+) + CoA = (3S)-3-hydroxy-3-methylglutaryl-CoA + 2 NADPH + 2 H(+)</text>
        <dbReference type="Rhea" id="RHEA:15989"/>
        <dbReference type="ChEBI" id="CHEBI:15378"/>
        <dbReference type="ChEBI" id="CHEBI:36464"/>
        <dbReference type="ChEBI" id="CHEBI:43074"/>
        <dbReference type="ChEBI" id="CHEBI:57287"/>
        <dbReference type="ChEBI" id="CHEBI:57783"/>
        <dbReference type="ChEBI" id="CHEBI:58349"/>
        <dbReference type="EC" id="1.1.1.34"/>
    </reaction>
</comment>
<dbReference type="GO" id="GO:0042170">
    <property type="term" value="C:plastid membrane"/>
    <property type="evidence" value="ECO:0007669"/>
    <property type="project" value="UniProtKB-SubCell"/>
</dbReference>
<dbReference type="Gramene" id="ESW28259">
    <property type="protein sequence ID" value="ESW28259"/>
    <property type="gene ID" value="PHAVU_003G271800g"/>
</dbReference>